<dbReference type="Proteomes" id="UP000308489">
    <property type="component" value="Chromosome 1"/>
</dbReference>
<keyword evidence="2" id="KW-1185">Reference proteome</keyword>
<organism evidence="1 2">
    <name type="scientific">Hathewaya histolytica</name>
    <name type="common">Clostridium histolyticum</name>
    <dbReference type="NCBI Taxonomy" id="1498"/>
    <lineage>
        <taxon>Bacteria</taxon>
        <taxon>Bacillati</taxon>
        <taxon>Bacillota</taxon>
        <taxon>Clostridia</taxon>
        <taxon>Eubacteriales</taxon>
        <taxon>Clostridiaceae</taxon>
        <taxon>Hathewaya</taxon>
    </lineage>
</organism>
<dbReference type="RefSeq" id="WP_138209965.1">
    <property type="nucleotide sequence ID" value="NZ_CBCRUQ010000020.1"/>
</dbReference>
<proteinExistence type="predicted"/>
<dbReference type="EMBL" id="LR590481">
    <property type="protein sequence ID" value="VTQ88796.1"/>
    <property type="molecule type" value="Genomic_DNA"/>
</dbReference>
<dbReference type="AlphaFoldDB" id="A0A4U9RC95"/>
<evidence type="ECO:0000313" key="2">
    <source>
        <dbReference type="Proteomes" id="UP000308489"/>
    </source>
</evidence>
<evidence type="ECO:0000313" key="1">
    <source>
        <dbReference type="EMBL" id="VTQ88796.1"/>
    </source>
</evidence>
<reference evidence="1 2" key="1">
    <citation type="submission" date="2019-05" db="EMBL/GenBank/DDBJ databases">
        <authorList>
            <consortium name="Pathogen Informatics"/>
        </authorList>
    </citation>
    <scope>NUCLEOTIDE SEQUENCE [LARGE SCALE GENOMIC DNA]</scope>
    <source>
        <strain evidence="1 2">NCTC503</strain>
    </source>
</reference>
<sequence length="87" mass="9818">MENNITMLINENTNLSANVMIKEGNGVSKQVMYLSANLNADTFAVNISVNVMDKEAYKENAMEMKAKYAEFKKQIENRATTLGYVIF</sequence>
<dbReference type="KEGG" id="hhw:NCTC503_01294"/>
<protein>
    <submittedName>
        <fullName evidence="1">Uncharacterized protein</fullName>
    </submittedName>
</protein>
<gene>
    <name evidence="1" type="ORF">NCTC503_01294</name>
</gene>
<accession>A0A4U9RC95</accession>
<name>A0A4U9RC95_HATHI</name>